<dbReference type="EMBL" id="JACHLA010000002">
    <property type="protein sequence ID" value="MBB6362399.1"/>
    <property type="molecule type" value="Genomic_DNA"/>
</dbReference>
<evidence type="ECO:0000256" key="1">
    <source>
        <dbReference type="SAM" id="SignalP"/>
    </source>
</evidence>
<organism evidence="2 3">
    <name type="scientific">Acinetobacter lwoffii</name>
    <dbReference type="NCBI Taxonomy" id="28090"/>
    <lineage>
        <taxon>Bacteria</taxon>
        <taxon>Pseudomonadati</taxon>
        <taxon>Pseudomonadota</taxon>
        <taxon>Gammaproteobacteria</taxon>
        <taxon>Moraxellales</taxon>
        <taxon>Moraxellaceae</taxon>
        <taxon>Acinetobacter</taxon>
    </lineage>
</organism>
<name>A0AAW3VDI7_ACILW</name>
<reference evidence="2 3" key="1">
    <citation type="submission" date="2020-08" db="EMBL/GenBank/DDBJ databases">
        <title>Functional genomics of gut bacteria from endangered species of beetles.</title>
        <authorList>
            <person name="Carlos-Shanley C."/>
        </authorList>
    </citation>
    <scope>NUCLEOTIDE SEQUENCE [LARGE SCALE GENOMIC DNA]</scope>
    <source>
        <strain evidence="2 3">S00127</strain>
    </source>
</reference>
<gene>
    <name evidence="2" type="ORF">HNP34_000495</name>
</gene>
<dbReference type="Proteomes" id="UP000548425">
    <property type="component" value="Unassembled WGS sequence"/>
</dbReference>
<evidence type="ECO:0008006" key="4">
    <source>
        <dbReference type="Google" id="ProtNLM"/>
    </source>
</evidence>
<evidence type="ECO:0000313" key="3">
    <source>
        <dbReference type="Proteomes" id="UP000548425"/>
    </source>
</evidence>
<evidence type="ECO:0000313" key="2">
    <source>
        <dbReference type="EMBL" id="MBB6362399.1"/>
    </source>
</evidence>
<feature type="signal peptide" evidence="1">
    <location>
        <begin position="1"/>
        <end position="24"/>
    </location>
</feature>
<keyword evidence="1" id="KW-0732">Signal</keyword>
<sequence>MKKTLLCIALAGLLSACGGSDDNASTPPANNVGTQTGVLTDGIISGVTYITSSGATGVTNEKGEFKFNDDEKVKFFIGGVQLGDEIEAKERITPLDLVESENARINLMVFLQSLDGKGDHSDGIQISDDTKTAFTAVKLNFNQSTTDFVNEVVTKTAITPDQLITPEKASEHFQATFYKDIAGTWEINRTDNSAVLIHILEDGRYALGEAEAKDESGQAGIEMGRLKWNATTTVIEPEILHDTNGEWGLSHPAENKPYSLNFNGTQLILTEPGVSTEYRLNRVKQSNSLVGTWRLNETHLFAFFDNNYYFFLDTEGGDDCGWPGIEYGKYTLSANTLTTTEVLFDTNECGGLQDSSNGSKTIASINISNNNLILHPQGEDPVTLQRVK</sequence>
<comment type="caution">
    <text evidence="2">The sequence shown here is derived from an EMBL/GenBank/DDBJ whole genome shotgun (WGS) entry which is preliminary data.</text>
</comment>
<proteinExistence type="predicted"/>
<dbReference type="AlphaFoldDB" id="A0AAW3VDI7"/>
<accession>A0AAW3VDI7</accession>
<protein>
    <recommendedName>
        <fullName evidence="4">Carboxypeptidase regulatory-like domain-containing protein</fullName>
    </recommendedName>
</protein>
<feature type="chain" id="PRO_5043666182" description="Carboxypeptidase regulatory-like domain-containing protein" evidence="1">
    <location>
        <begin position="25"/>
        <end position="388"/>
    </location>
</feature>
<dbReference type="PROSITE" id="PS51257">
    <property type="entry name" value="PROKAR_LIPOPROTEIN"/>
    <property type="match status" value="1"/>
</dbReference>
<dbReference type="RefSeq" id="WP_184412521.1">
    <property type="nucleotide sequence ID" value="NZ_JACHLA010000002.1"/>
</dbReference>